<keyword evidence="5" id="KW-0408">Iron</keyword>
<sequence length="403" mass="45881">MSDASRLFHYLLNDTLSLWDNSNWKQKLLPCGSSVVTLFENVLTKTCNKSQNAGAQAIVDYANETILMFPYASVEQHWRCLLMDGTLLLAAEKFLQPPTEDLVREIIRIVDTGVVVSGAPGQNRRAHADTILAVLQTWLSDRHPVEFLPEPTVLPIADPLIADEHAVPRWSAPPGFTAFADTITNEAMPRILPQGVIEHWPARSQWCSLGYLLKLAGDRVVPVEIGSKYTDAAWQQRMMRLREFVCDYVLRAEPAYLAQHDLFNQIPRLLSDIDVPEYCYCNPEPTDVYTPPDQELILNAWFGPQNTISPLHHDPYHNLLAQVVGRKYIRLYPPGAHVYPLDGIMANTSQVDVENPDLERYPLFADAHYVECILEPGEVLYIPPKWWHYVRSLDISFSVSFWF</sequence>
<gene>
    <name evidence="8" type="ORF">BCR43DRAFT_502119</name>
</gene>
<dbReference type="Pfam" id="PF13621">
    <property type="entry name" value="Cupin_8"/>
    <property type="match status" value="1"/>
</dbReference>
<dbReference type="PANTHER" id="PTHR12461:SF106">
    <property type="entry name" value="BIFUNCTIONAL PEPTIDASE AND ARGINYL-HYDROXYLASE JMJD5"/>
    <property type="match status" value="1"/>
</dbReference>
<organism evidence="8 9">
    <name type="scientific">Syncephalastrum racemosum</name>
    <name type="common">Filamentous fungus</name>
    <dbReference type="NCBI Taxonomy" id="13706"/>
    <lineage>
        <taxon>Eukaryota</taxon>
        <taxon>Fungi</taxon>
        <taxon>Fungi incertae sedis</taxon>
        <taxon>Mucoromycota</taxon>
        <taxon>Mucoromycotina</taxon>
        <taxon>Mucoromycetes</taxon>
        <taxon>Mucorales</taxon>
        <taxon>Syncephalastraceae</taxon>
        <taxon>Syncephalastrum</taxon>
    </lineage>
</organism>
<evidence type="ECO:0000256" key="2">
    <source>
        <dbReference type="ARBA" id="ARBA00004123"/>
    </source>
</evidence>
<keyword evidence="4" id="KW-0560">Oxidoreductase</keyword>
<dbReference type="STRING" id="13706.A0A1X2HLU3"/>
<comment type="cofactor">
    <cofactor evidence="1">
        <name>Fe(2+)</name>
        <dbReference type="ChEBI" id="CHEBI:29033"/>
    </cofactor>
</comment>
<evidence type="ECO:0000256" key="6">
    <source>
        <dbReference type="ARBA" id="ARBA00023242"/>
    </source>
</evidence>
<dbReference type="EMBL" id="MCGN01000002">
    <property type="protein sequence ID" value="ORZ00353.1"/>
    <property type="molecule type" value="Genomic_DNA"/>
</dbReference>
<evidence type="ECO:0000313" key="9">
    <source>
        <dbReference type="Proteomes" id="UP000242180"/>
    </source>
</evidence>
<dbReference type="OMA" id="VPDYCYI"/>
<dbReference type="GO" id="GO:0046872">
    <property type="term" value="F:metal ion binding"/>
    <property type="evidence" value="ECO:0007669"/>
    <property type="project" value="UniProtKB-KW"/>
</dbReference>
<dbReference type="PANTHER" id="PTHR12461">
    <property type="entry name" value="HYPOXIA-INDUCIBLE FACTOR 1 ALPHA INHIBITOR-RELATED"/>
    <property type="match status" value="1"/>
</dbReference>
<feature type="domain" description="JmjC" evidence="7">
    <location>
        <begin position="255"/>
        <end position="403"/>
    </location>
</feature>
<dbReference type="Gene3D" id="2.60.120.650">
    <property type="entry name" value="Cupin"/>
    <property type="match status" value="1"/>
</dbReference>
<evidence type="ECO:0000313" key="8">
    <source>
        <dbReference type="EMBL" id="ORZ00353.1"/>
    </source>
</evidence>
<keyword evidence="9" id="KW-1185">Reference proteome</keyword>
<dbReference type="SUPFAM" id="SSF51197">
    <property type="entry name" value="Clavaminate synthase-like"/>
    <property type="match status" value="1"/>
</dbReference>
<name>A0A1X2HLU3_SYNRA</name>
<proteinExistence type="predicted"/>
<keyword evidence="3" id="KW-0479">Metal-binding</keyword>
<dbReference type="SMART" id="SM00558">
    <property type="entry name" value="JmjC"/>
    <property type="match status" value="1"/>
</dbReference>
<accession>A0A1X2HLU3</accession>
<reference evidence="8 9" key="1">
    <citation type="submission" date="2016-07" db="EMBL/GenBank/DDBJ databases">
        <title>Pervasive Adenine N6-methylation of Active Genes in Fungi.</title>
        <authorList>
            <consortium name="DOE Joint Genome Institute"/>
            <person name="Mondo S.J."/>
            <person name="Dannebaum R.O."/>
            <person name="Kuo R.C."/>
            <person name="Labutti K."/>
            <person name="Haridas S."/>
            <person name="Kuo A."/>
            <person name="Salamov A."/>
            <person name="Ahrendt S.R."/>
            <person name="Lipzen A."/>
            <person name="Sullivan W."/>
            <person name="Andreopoulos W.B."/>
            <person name="Clum A."/>
            <person name="Lindquist E."/>
            <person name="Daum C."/>
            <person name="Ramamoorthy G.K."/>
            <person name="Gryganskyi A."/>
            <person name="Culley D."/>
            <person name="Magnuson J.K."/>
            <person name="James T.Y."/>
            <person name="O'Malley M.A."/>
            <person name="Stajich J.E."/>
            <person name="Spatafora J.W."/>
            <person name="Visel A."/>
            <person name="Grigoriev I.V."/>
        </authorList>
    </citation>
    <scope>NUCLEOTIDE SEQUENCE [LARGE SCALE GENOMIC DNA]</scope>
    <source>
        <strain evidence="8 9">NRRL 2496</strain>
    </source>
</reference>
<dbReference type="InterPro" id="IPR041667">
    <property type="entry name" value="Cupin_8"/>
</dbReference>
<evidence type="ECO:0000259" key="7">
    <source>
        <dbReference type="PROSITE" id="PS51184"/>
    </source>
</evidence>
<evidence type="ECO:0000256" key="3">
    <source>
        <dbReference type="ARBA" id="ARBA00022723"/>
    </source>
</evidence>
<dbReference type="AlphaFoldDB" id="A0A1X2HLU3"/>
<dbReference type="Proteomes" id="UP000242180">
    <property type="component" value="Unassembled WGS sequence"/>
</dbReference>
<dbReference type="InterPro" id="IPR003347">
    <property type="entry name" value="JmjC_dom"/>
</dbReference>
<dbReference type="GO" id="GO:0005634">
    <property type="term" value="C:nucleus"/>
    <property type="evidence" value="ECO:0007669"/>
    <property type="project" value="UniProtKB-SubCell"/>
</dbReference>
<dbReference type="GO" id="GO:0051864">
    <property type="term" value="F:histone H3K36 demethylase activity"/>
    <property type="evidence" value="ECO:0007669"/>
    <property type="project" value="TreeGrafter"/>
</dbReference>
<evidence type="ECO:0000256" key="4">
    <source>
        <dbReference type="ARBA" id="ARBA00023002"/>
    </source>
</evidence>
<evidence type="ECO:0000256" key="5">
    <source>
        <dbReference type="ARBA" id="ARBA00023004"/>
    </source>
</evidence>
<dbReference type="OrthoDB" id="47172at2759"/>
<dbReference type="InParanoid" id="A0A1X2HLU3"/>
<evidence type="ECO:0000256" key="1">
    <source>
        <dbReference type="ARBA" id="ARBA00001954"/>
    </source>
</evidence>
<dbReference type="PROSITE" id="PS51184">
    <property type="entry name" value="JMJC"/>
    <property type="match status" value="1"/>
</dbReference>
<comment type="caution">
    <text evidence="8">The sequence shown here is derived from an EMBL/GenBank/DDBJ whole genome shotgun (WGS) entry which is preliminary data.</text>
</comment>
<comment type="subcellular location">
    <subcellularLocation>
        <location evidence="2">Nucleus</location>
    </subcellularLocation>
</comment>
<keyword evidence="6" id="KW-0539">Nucleus</keyword>
<protein>
    <recommendedName>
        <fullName evidence="7">JmjC domain-containing protein</fullName>
    </recommendedName>
</protein>